<feature type="compositionally biased region" description="Polar residues" evidence="1">
    <location>
        <begin position="109"/>
        <end position="118"/>
    </location>
</feature>
<evidence type="ECO:0000256" key="1">
    <source>
        <dbReference type="SAM" id="MobiDB-lite"/>
    </source>
</evidence>
<accession>A0ABP8V1M8</accession>
<sequence>MKVLLCKRILEREHKFEPLLTEQLYDLSKTNTKVLQCELDTLRKKLNQVILHEHELCQLPEWRHFVNANSGMAALTDEMYYKYAEFHLNPYYVGGELYNWAESLKSVDDSSPLQSTNKPCIPSDEEPSAKKIRLSEEASML</sequence>
<feature type="compositionally biased region" description="Basic and acidic residues" evidence="1">
    <location>
        <begin position="127"/>
        <end position="141"/>
    </location>
</feature>
<dbReference type="EMBL" id="BAABFL010000256">
    <property type="protein sequence ID" value="GAA4649681.1"/>
    <property type="molecule type" value="Genomic_DNA"/>
</dbReference>
<gene>
    <name evidence="2" type="ORF">GCM10023116_19600</name>
</gene>
<evidence type="ECO:0000313" key="3">
    <source>
        <dbReference type="Proteomes" id="UP001500604"/>
    </source>
</evidence>
<dbReference type="Proteomes" id="UP001500604">
    <property type="component" value="Unassembled WGS sequence"/>
</dbReference>
<reference evidence="3" key="1">
    <citation type="journal article" date="2019" name="Int. J. Syst. Evol. Microbiol.">
        <title>The Global Catalogue of Microorganisms (GCM) 10K type strain sequencing project: providing services to taxonomists for standard genome sequencing and annotation.</title>
        <authorList>
            <consortium name="The Broad Institute Genomics Platform"/>
            <consortium name="The Broad Institute Genome Sequencing Center for Infectious Disease"/>
            <person name="Wu L."/>
            <person name="Ma J."/>
        </authorList>
    </citation>
    <scope>NUCLEOTIDE SEQUENCE [LARGE SCALE GENOMIC DNA]</scope>
    <source>
        <strain evidence="3">JCM 17805</strain>
    </source>
</reference>
<feature type="region of interest" description="Disordered" evidence="1">
    <location>
        <begin position="107"/>
        <end position="141"/>
    </location>
</feature>
<proteinExistence type="predicted"/>
<evidence type="ECO:0000313" key="2">
    <source>
        <dbReference type="EMBL" id="GAA4649681.1"/>
    </source>
</evidence>
<organism evidence="2 3">
    <name type="scientific">Kistimonas scapharcae</name>
    <dbReference type="NCBI Taxonomy" id="1036133"/>
    <lineage>
        <taxon>Bacteria</taxon>
        <taxon>Pseudomonadati</taxon>
        <taxon>Pseudomonadota</taxon>
        <taxon>Gammaproteobacteria</taxon>
        <taxon>Oceanospirillales</taxon>
        <taxon>Endozoicomonadaceae</taxon>
        <taxon>Kistimonas</taxon>
    </lineage>
</organism>
<protein>
    <submittedName>
        <fullName evidence="2">Uncharacterized protein</fullName>
    </submittedName>
</protein>
<comment type="caution">
    <text evidence="2">The sequence shown here is derived from an EMBL/GenBank/DDBJ whole genome shotgun (WGS) entry which is preliminary data.</text>
</comment>
<name>A0ABP8V1M8_9GAMM</name>
<dbReference type="RefSeq" id="WP_345195644.1">
    <property type="nucleotide sequence ID" value="NZ_BAABFL010000256.1"/>
</dbReference>
<keyword evidence="3" id="KW-1185">Reference proteome</keyword>